<sequence>MTKKRFLILVFGMILSLNSCLAVAAGAAAGAATGYYVKNK</sequence>
<accession>A0A510JEP8</accession>
<dbReference type="KEGG" id="lgo:JCM16774_1659"/>
<reference evidence="1 2" key="1">
    <citation type="submission" date="2019-07" db="EMBL/GenBank/DDBJ databases">
        <title>Complete Genome Sequence of Leptotrichia goodfellowii Strain JCM 16774.</title>
        <authorList>
            <person name="Watanabe S."/>
            <person name="Cui L."/>
        </authorList>
    </citation>
    <scope>NUCLEOTIDE SEQUENCE [LARGE SCALE GENOMIC DNA]</scope>
    <source>
        <strain evidence="1 2">JCM16774</strain>
    </source>
</reference>
<dbReference type="AlphaFoldDB" id="A0A510JEP8"/>
<proteinExistence type="predicted"/>
<dbReference type="RefSeq" id="WP_006807153.1">
    <property type="nucleotide sequence ID" value="NZ_AP019822.1"/>
</dbReference>
<organism evidence="1 2">
    <name type="scientific">Pseudoleptotrichia goodfellowii</name>
    <dbReference type="NCBI Taxonomy" id="157692"/>
    <lineage>
        <taxon>Bacteria</taxon>
        <taxon>Fusobacteriati</taxon>
        <taxon>Fusobacteriota</taxon>
        <taxon>Fusobacteriia</taxon>
        <taxon>Fusobacteriales</taxon>
        <taxon>Leptotrichiaceae</taxon>
        <taxon>Pseudoleptotrichia</taxon>
    </lineage>
</organism>
<gene>
    <name evidence="1" type="ORF">JCM16774_1659</name>
</gene>
<dbReference type="EMBL" id="AP019822">
    <property type="protein sequence ID" value="BBM36715.1"/>
    <property type="molecule type" value="Genomic_DNA"/>
</dbReference>
<dbReference type="Proteomes" id="UP000321606">
    <property type="component" value="Chromosome"/>
</dbReference>
<evidence type="ECO:0000313" key="1">
    <source>
        <dbReference type="EMBL" id="BBM36715.1"/>
    </source>
</evidence>
<evidence type="ECO:0000313" key="2">
    <source>
        <dbReference type="Proteomes" id="UP000321606"/>
    </source>
</evidence>
<name>A0A510JEP8_9FUSO</name>
<protein>
    <submittedName>
        <fullName evidence="1">Uncharacterized protein</fullName>
    </submittedName>
</protein>
<dbReference type="STRING" id="714315.GCA_000516535_01666"/>